<dbReference type="EMBL" id="ML179112">
    <property type="protein sequence ID" value="THU99884.1"/>
    <property type="molecule type" value="Genomic_DNA"/>
</dbReference>
<accession>A0A4S8MBK7</accession>
<proteinExistence type="predicted"/>
<reference evidence="1 2" key="1">
    <citation type="journal article" date="2019" name="Nat. Ecol. Evol.">
        <title>Megaphylogeny resolves global patterns of mushroom evolution.</title>
        <authorList>
            <person name="Varga T."/>
            <person name="Krizsan K."/>
            <person name="Foldi C."/>
            <person name="Dima B."/>
            <person name="Sanchez-Garcia M."/>
            <person name="Sanchez-Ramirez S."/>
            <person name="Szollosi G.J."/>
            <person name="Szarkandi J.G."/>
            <person name="Papp V."/>
            <person name="Albert L."/>
            <person name="Andreopoulos W."/>
            <person name="Angelini C."/>
            <person name="Antonin V."/>
            <person name="Barry K.W."/>
            <person name="Bougher N.L."/>
            <person name="Buchanan P."/>
            <person name="Buyck B."/>
            <person name="Bense V."/>
            <person name="Catcheside P."/>
            <person name="Chovatia M."/>
            <person name="Cooper J."/>
            <person name="Damon W."/>
            <person name="Desjardin D."/>
            <person name="Finy P."/>
            <person name="Geml J."/>
            <person name="Haridas S."/>
            <person name="Hughes K."/>
            <person name="Justo A."/>
            <person name="Karasinski D."/>
            <person name="Kautmanova I."/>
            <person name="Kiss B."/>
            <person name="Kocsube S."/>
            <person name="Kotiranta H."/>
            <person name="LaButti K.M."/>
            <person name="Lechner B.E."/>
            <person name="Liimatainen K."/>
            <person name="Lipzen A."/>
            <person name="Lukacs Z."/>
            <person name="Mihaltcheva S."/>
            <person name="Morgado L.N."/>
            <person name="Niskanen T."/>
            <person name="Noordeloos M.E."/>
            <person name="Ohm R.A."/>
            <person name="Ortiz-Santana B."/>
            <person name="Ovrebo C."/>
            <person name="Racz N."/>
            <person name="Riley R."/>
            <person name="Savchenko A."/>
            <person name="Shiryaev A."/>
            <person name="Soop K."/>
            <person name="Spirin V."/>
            <person name="Szebenyi C."/>
            <person name="Tomsovsky M."/>
            <person name="Tulloss R.E."/>
            <person name="Uehling J."/>
            <person name="Grigoriev I.V."/>
            <person name="Vagvolgyi C."/>
            <person name="Papp T."/>
            <person name="Martin F.M."/>
            <person name="Miettinen O."/>
            <person name="Hibbett D.S."/>
            <person name="Nagy L.G."/>
        </authorList>
    </citation>
    <scope>NUCLEOTIDE SEQUENCE [LARGE SCALE GENOMIC DNA]</scope>
    <source>
        <strain evidence="1 2">CBS 962.96</strain>
    </source>
</reference>
<sequence length="105" mass="11604">MNAVSLLYVAVVRRCIVLVVDIGLNREFIVRKLGVASTIIWGYLYNKGAKLRSSIHLRSSRKPYLDNEGPSESGEIGYLRSGPVVWTSESQENSPRGVLHSKTSG</sequence>
<name>A0A4S8MBK7_DENBC</name>
<gene>
    <name evidence="1" type="ORF">K435DRAFT_794592</name>
</gene>
<keyword evidence="2" id="KW-1185">Reference proteome</keyword>
<dbReference type="AlphaFoldDB" id="A0A4S8MBK7"/>
<protein>
    <submittedName>
        <fullName evidence="1">Uncharacterized protein</fullName>
    </submittedName>
</protein>
<evidence type="ECO:0000313" key="2">
    <source>
        <dbReference type="Proteomes" id="UP000297245"/>
    </source>
</evidence>
<evidence type="ECO:0000313" key="1">
    <source>
        <dbReference type="EMBL" id="THU99884.1"/>
    </source>
</evidence>
<organism evidence="1 2">
    <name type="scientific">Dendrothele bispora (strain CBS 962.96)</name>
    <dbReference type="NCBI Taxonomy" id="1314807"/>
    <lineage>
        <taxon>Eukaryota</taxon>
        <taxon>Fungi</taxon>
        <taxon>Dikarya</taxon>
        <taxon>Basidiomycota</taxon>
        <taxon>Agaricomycotina</taxon>
        <taxon>Agaricomycetes</taxon>
        <taxon>Agaricomycetidae</taxon>
        <taxon>Agaricales</taxon>
        <taxon>Agaricales incertae sedis</taxon>
        <taxon>Dendrothele</taxon>
    </lineage>
</organism>
<dbReference type="Proteomes" id="UP000297245">
    <property type="component" value="Unassembled WGS sequence"/>
</dbReference>